<comment type="caution">
    <text evidence="1">The sequence shown here is derived from an EMBL/GenBank/DDBJ whole genome shotgun (WGS) entry which is preliminary data.</text>
</comment>
<name>A0A0V1BCE8_TRIBR</name>
<gene>
    <name evidence="1" type="ORF">T03_8723</name>
</gene>
<evidence type="ECO:0000313" key="2">
    <source>
        <dbReference type="Proteomes" id="UP000054653"/>
    </source>
</evidence>
<dbReference type="EMBL" id="JYDI01001282">
    <property type="protein sequence ID" value="KRY34552.1"/>
    <property type="molecule type" value="Genomic_DNA"/>
</dbReference>
<evidence type="ECO:0000313" key="1">
    <source>
        <dbReference type="EMBL" id="KRY34552.1"/>
    </source>
</evidence>
<reference evidence="1 2" key="1">
    <citation type="submission" date="2015-01" db="EMBL/GenBank/DDBJ databases">
        <title>Evolution of Trichinella species and genotypes.</title>
        <authorList>
            <person name="Korhonen P.K."/>
            <person name="Edoardo P."/>
            <person name="Giuseppe L.R."/>
            <person name="Gasser R.B."/>
        </authorList>
    </citation>
    <scope>NUCLEOTIDE SEQUENCE [LARGE SCALE GENOMIC DNA]</scope>
    <source>
        <strain evidence="1">ISS120</strain>
    </source>
</reference>
<dbReference type="AlphaFoldDB" id="A0A0V1BCE8"/>
<proteinExistence type="predicted"/>
<accession>A0A0V1BCE8</accession>
<keyword evidence="2" id="KW-1185">Reference proteome</keyword>
<dbReference type="Proteomes" id="UP000054653">
    <property type="component" value="Unassembled WGS sequence"/>
</dbReference>
<organism evidence="1 2">
    <name type="scientific">Trichinella britovi</name>
    <name type="common">Parasitic roundworm</name>
    <dbReference type="NCBI Taxonomy" id="45882"/>
    <lineage>
        <taxon>Eukaryota</taxon>
        <taxon>Metazoa</taxon>
        <taxon>Ecdysozoa</taxon>
        <taxon>Nematoda</taxon>
        <taxon>Enoplea</taxon>
        <taxon>Dorylaimia</taxon>
        <taxon>Trichinellida</taxon>
        <taxon>Trichinellidae</taxon>
        <taxon>Trichinella</taxon>
    </lineage>
</organism>
<protein>
    <submittedName>
        <fullName evidence="1">Uncharacterized protein</fullName>
    </submittedName>
</protein>
<sequence length="43" mass="4667">MSCLSRAEKAALVTLRTGRWLRCVAPAVEVDLSCVVFLSTISL</sequence>